<evidence type="ECO:0000256" key="10">
    <source>
        <dbReference type="ARBA" id="ARBA00037620"/>
    </source>
</evidence>
<dbReference type="FunFam" id="2.60.120.200:FF:000107">
    <property type="entry name" value="Sex hormone-binding globulin"/>
    <property type="match status" value="1"/>
</dbReference>
<keyword evidence="6" id="KW-0677">Repeat</keyword>
<dbReference type="CTD" id="6462"/>
<evidence type="ECO:0000256" key="1">
    <source>
        <dbReference type="ARBA" id="ARBA00004613"/>
    </source>
</evidence>
<dbReference type="Pfam" id="PF00054">
    <property type="entry name" value="Laminin_G_1"/>
    <property type="match status" value="1"/>
</dbReference>
<dbReference type="SUPFAM" id="SSF49899">
    <property type="entry name" value="Concanavalin A-like lectins/glucanases"/>
    <property type="match status" value="2"/>
</dbReference>
<protein>
    <recommendedName>
        <fullName evidence="11">Sex hormone-binding globulin</fullName>
    </recommendedName>
</protein>
<evidence type="ECO:0000256" key="6">
    <source>
        <dbReference type="ARBA" id="ARBA00022737"/>
    </source>
</evidence>
<keyword evidence="4" id="KW-0754">Steroid-binding</keyword>
<comment type="caution">
    <text evidence="12">Lacks conserved residue(s) required for the propagation of feature annotation.</text>
</comment>
<comment type="function">
    <text evidence="10">Functions as an androgen transport protein, but may also be involved in receptor mediated processes. Each dimer binds one molecule of steroid. Specific for 5-alpha-dihydrotestosterone, testosterone, and 17-beta-estradiol. Regulates the plasma metabolic clearance rate of steroid hormones by controlling their plasma concentration.</text>
</comment>
<dbReference type="OrthoDB" id="6275838at2759"/>
<gene>
    <name evidence="15" type="primary">SHBG</name>
</gene>
<evidence type="ECO:0000256" key="2">
    <source>
        <dbReference type="ARBA" id="ARBA00011738"/>
    </source>
</evidence>
<evidence type="ECO:0000259" key="13">
    <source>
        <dbReference type="PROSITE" id="PS50025"/>
    </source>
</evidence>
<dbReference type="PANTHER" id="PTHR24040:SF3">
    <property type="entry name" value="SEX HORMONE-BINDING GLOBULIN"/>
    <property type="match status" value="1"/>
</dbReference>
<dbReference type="GO" id="GO:0005496">
    <property type="term" value="F:steroid binding"/>
    <property type="evidence" value="ECO:0007669"/>
    <property type="project" value="UniProtKB-KW"/>
</dbReference>
<dbReference type="AlphaFoldDB" id="A0A2Y9FUV5"/>
<comment type="subcellular location">
    <subcellularLocation>
        <location evidence="1">Secreted</location>
    </subcellularLocation>
</comment>
<dbReference type="RefSeq" id="XP_007131043.2">
    <property type="nucleotide sequence ID" value="XM_007130981.4"/>
</dbReference>
<dbReference type="STRING" id="9755.ENSPCTP00005026874"/>
<comment type="subunit">
    <text evidence="2">Homodimer.</text>
</comment>
<dbReference type="InterPro" id="IPR013320">
    <property type="entry name" value="ConA-like_dom_sf"/>
</dbReference>
<dbReference type="InParanoid" id="A0A2Y9FUV5"/>
<evidence type="ECO:0000256" key="5">
    <source>
        <dbReference type="ARBA" id="ARBA00022729"/>
    </source>
</evidence>
<keyword evidence="5" id="KW-0732">Signal</keyword>
<dbReference type="PROSITE" id="PS50025">
    <property type="entry name" value="LAM_G_DOMAIN"/>
    <property type="match status" value="1"/>
</dbReference>
<evidence type="ECO:0000256" key="7">
    <source>
        <dbReference type="ARBA" id="ARBA00023121"/>
    </source>
</evidence>
<keyword evidence="7" id="KW-0446">Lipid-binding</keyword>
<dbReference type="PANTHER" id="PTHR24040">
    <property type="entry name" value="LAMININ G-LIKE DOMAIN-CONTAINING PROTEIN"/>
    <property type="match status" value="1"/>
</dbReference>
<organism evidence="14 15">
    <name type="scientific">Physeter macrocephalus</name>
    <name type="common">Sperm whale</name>
    <name type="synonym">Physeter catodon</name>
    <dbReference type="NCBI Taxonomy" id="9755"/>
    <lineage>
        <taxon>Eukaryota</taxon>
        <taxon>Metazoa</taxon>
        <taxon>Chordata</taxon>
        <taxon>Craniata</taxon>
        <taxon>Vertebrata</taxon>
        <taxon>Euteleostomi</taxon>
        <taxon>Mammalia</taxon>
        <taxon>Eutheria</taxon>
        <taxon>Laurasiatheria</taxon>
        <taxon>Artiodactyla</taxon>
        <taxon>Whippomorpha</taxon>
        <taxon>Cetacea</taxon>
        <taxon>Odontoceti</taxon>
        <taxon>Physeteridae</taxon>
        <taxon>Physeter</taxon>
    </lineage>
</organism>
<evidence type="ECO:0000256" key="12">
    <source>
        <dbReference type="PROSITE-ProRule" id="PRU00122"/>
    </source>
</evidence>
<keyword evidence="9" id="KW-0325">Glycoprotein</keyword>
<keyword evidence="14" id="KW-1185">Reference proteome</keyword>
<evidence type="ECO:0000256" key="11">
    <source>
        <dbReference type="ARBA" id="ARBA00040510"/>
    </source>
</evidence>
<dbReference type="GO" id="GO:0005576">
    <property type="term" value="C:extracellular region"/>
    <property type="evidence" value="ECO:0007669"/>
    <property type="project" value="UniProtKB-SubCell"/>
</dbReference>
<evidence type="ECO:0000313" key="14">
    <source>
        <dbReference type="Proteomes" id="UP000248484"/>
    </source>
</evidence>
<name>A0A2Y9FUV5_PHYMC</name>
<keyword evidence="8" id="KW-1015">Disulfide bond</keyword>
<dbReference type="GeneID" id="102978316"/>
<feature type="domain" description="Laminin G" evidence="13">
    <location>
        <begin position="1"/>
        <end position="163"/>
    </location>
</feature>
<keyword evidence="3" id="KW-0964">Secreted</keyword>
<reference evidence="15" key="1">
    <citation type="submission" date="2025-08" db="UniProtKB">
        <authorList>
            <consortium name="RefSeq"/>
        </authorList>
    </citation>
    <scope>IDENTIFICATION</scope>
    <source>
        <tissue evidence="15">Muscle</tissue>
    </source>
</reference>
<evidence type="ECO:0000256" key="4">
    <source>
        <dbReference type="ARBA" id="ARBA00022665"/>
    </source>
</evidence>
<dbReference type="CDD" id="cd00110">
    <property type="entry name" value="LamG"/>
    <property type="match status" value="1"/>
</dbReference>
<dbReference type="KEGG" id="pcad:102978316"/>
<evidence type="ECO:0000256" key="9">
    <source>
        <dbReference type="ARBA" id="ARBA00023180"/>
    </source>
</evidence>
<dbReference type="SMART" id="SM00282">
    <property type="entry name" value="LamG"/>
    <property type="match status" value="1"/>
</dbReference>
<sequence length="344" mass="37466">MTFNLTKIIKTSSSFEFRTWDPEGVIFYGDTTPEDDWFVLGLQDGRPEIQLYNHWAHLTVGAGPRLDDGRWHQMEVKIDADSVMLGLDGEEVLHLRQISGPLANKPQPITRIALGGLLFPASKLQLPLVPALDGCLRRDDWLDQQAQTSASVPTSLRSCAVECQPGIFFPPGTGAELSLRDIPRPHAEPWAFSLDLGLQLAAGSGHLLALGTPENPFWLSLHLQDQKGVLSSVSGPGLDLPLILGITLQLKLTVSRVVLGQGTKKEIFALPPMGPGSLLNLWAQTQGRLFLGALPGEASFASFCLDGLWAQGQRLDMDQALRRSQDIWTHSCPQSPGNGTDTTL</sequence>
<evidence type="ECO:0000256" key="3">
    <source>
        <dbReference type="ARBA" id="ARBA00022525"/>
    </source>
</evidence>
<evidence type="ECO:0000256" key="8">
    <source>
        <dbReference type="ARBA" id="ARBA00023157"/>
    </source>
</evidence>
<dbReference type="InterPro" id="IPR051145">
    <property type="entry name" value="GAS-SHBG-PROS"/>
</dbReference>
<dbReference type="InterPro" id="IPR001791">
    <property type="entry name" value="Laminin_G"/>
</dbReference>
<dbReference type="FunCoup" id="A0A2Y9FUV5">
    <property type="interactions" value="18"/>
</dbReference>
<accession>A0A2Y9FUV5</accession>
<dbReference type="Proteomes" id="UP000248484">
    <property type="component" value="Unplaced"/>
</dbReference>
<evidence type="ECO:0000313" key="15">
    <source>
        <dbReference type="RefSeq" id="XP_007131043.2"/>
    </source>
</evidence>
<proteinExistence type="predicted"/>
<dbReference type="Gene3D" id="2.60.120.200">
    <property type="match status" value="1"/>
</dbReference>